<sequence>MINELLKVELEEVRLDEKLNKDLTDEIEETLASGCGALKSCNGCNIKS</sequence>
<dbReference type="RefSeq" id="WP_023353244.1">
    <property type="nucleotide sequence ID" value="NZ_KI535366.1"/>
</dbReference>
<name>V2YAF7_9FIRM</name>
<proteinExistence type="predicted"/>
<comment type="caution">
    <text evidence="1">The sequence shown here is derived from an EMBL/GenBank/DDBJ whole genome shotgun (WGS) entry which is preliminary data.</text>
</comment>
<accession>V2YAF7</accession>
<gene>
    <name evidence="1" type="ORF">GCWU0000282_000340</name>
</gene>
<dbReference type="HOGENOM" id="CLU_3166040_0_0_9"/>
<keyword evidence="2" id="KW-1185">Reference proteome</keyword>
<dbReference type="Proteomes" id="UP000018227">
    <property type="component" value="Unassembled WGS sequence"/>
</dbReference>
<dbReference type="EMBL" id="ACIL03000003">
    <property type="protein sequence ID" value="ESL04626.1"/>
    <property type="molecule type" value="Genomic_DNA"/>
</dbReference>
<dbReference type="AlphaFoldDB" id="V2YAF7"/>
<dbReference type="STRING" id="592026.GCWU0000282_000340"/>
<evidence type="ECO:0000313" key="1">
    <source>
        <dbReference type="EMBL" id="ESL04626.1"/>
    </source>
</evidence>
<protein>
    <submittedName>
        <fullName evidence="1">Uncharacterized protein</fullName>
    </submittedName>
</protein>
<evidence type="ECO:0000313" key="2">
    <source>
        <dbReference type="Proteomes" id="UP000018227"/>
    </source>
</evidence>
<organism evidence="1 2">
    <name type="scientific">Catonella morbi ATCC 51271</name>
    <dbReference type="NCBI Taxonomy" id="592026"/>
    <lineage>
        <taxon>Bacteria</taxon>
        <taxon>Bacillati</taxon>
        <taxon>Bacillota</taxon>
        <taxon>Clostridia</taxon>
        <taxon>Lachnospirales</taxon>
        <taxon>Lachnospiraceae</taxon>
        <taxon>Catonella</taxon>
    </lineage>
</organism>
<reference evidence="1 2" key="1">
    <citation type="submission" date="2013-06" db="EMBL/GenBank/DDBJ databases">
        <authorList>
            <person name="Weinstock G."/>
            <person name="Sodergren E."/>
            <person name="Clifton S."/>
            <person name="Fulton L."/>
            <person name="Fulton B."/>
            <person name="Courtney L."/>
            <person name="Fronick C."/>
            <person name="Harrison M."/>
            <person name="Strong C."/>
            <person name="Farmer C."/>
            <person name="Delahaunty K."/>
            <person name="Markovic C."/>
            <person name="Hall O."/>
            <person name="Minx P."/>
            <person name="Tomlinson C."/>
            <person name="Mitreva M."/>
            <person name="Nelson J."/>
            <person name="Hou S."/>
            <person name="Wollam A."/>
            <person name="Pepin K.H."/>
            <person name="Johnson M."/>
            <person name="Bhonagiri V."/>
            <person name="Nash W.E."/>
            <person name="Warren W."/>
            <person name="Chinwalla A."/>
            <person name="Mardis E.R."/>
            <person name="Wilson R.K."/>
        </authorList>
    </citation>
    <scope>NUCLEOTIDE SEQUENCE [LARGE SCALE GENOMIC DNA]</scope>
    <source>
        <strain evidence="1 2">ATCC 51271</strain>
    </source>
</reference>